<organism evidence="1 2">
    <name type="scientific">Trichinella nelsoni</name>
    <dbReference type="NCBI Taxonomy" id="6336"/>
    <lineage>
        <taxon>Eukaryota</taxon>
        <taxon>Metazoa</taxon>
        <taxon>Ecdysozoa</taxon>
        <taxon>Nematoda</taxon>
        <taxon>Enoplea</taxon>
        <taxon>Dorylaimia</taxon>
        <taxon>Trichinellida</taxon>
        <taxon>Trichinellidae</taxon>
        <taxon>Trichinella</taxon>
    </lineage>
</organism>
<dbReference type="Proteomes" id="UP000054630">
    <property type="component" value="Unassembled WGS sequence"/>
</dbReference>
<evidence type="ECO:0000313" key="2">
    <source>
        <dbReference type="Proteomes" id="UP000054630"/>
    </source>
</evidence>
<protein>
    <submittedName>
        <fullName evidence="1">Uncharacterized protein</fullName>
    </submittedName>
</protein>
<comment type="caution">
    <text evidence="1">The sequence shown here is derived from an EMBL/GenBank/DDBJ whole genome shotgun (WGS) entry which is preliminary data.</text>
</comment>
<accession>A0A0V0RCX4</accession>
<gene>
    <name evidence="1" type="ORF">T07_6424</name>
</gene>
<name>A0A0V0RCX4_9BILA</name>
<proteinExistence type="predicted"/>
<sequence length="30" mass="3517">MPLRQLHLTQSVIKRIDVNLIYHVGQSDKN</sequence>
<keyword evidence="2" id="KW-1185">Reference proteome</keyword>
<dbReference type="EMBL" id="JYDL01000465">
    <property type="protein sequence ID" value="KRX12365.1"/>
    <property type="molecule type" value="Genomic_DNA"/>
</dbReference>
<evidence type="ECO:0000313" key="1">
    <source>
        <dbReference type="EMBL" id="KRX12365.1"/>
    </source>
</evidence>
<dbReference type="AlphaFoldDB" id="A0A0V0RCX4"/>
<reference evidence="1 2" key="1">
    <citation type="submission" date="2015-01" db="EMBL/GenBank/DDBJ databases">
        <title>Evolution of Trichinella species and genotypes.</title>
        <authorList>
            <person name="Korhonen P.K."/>
            <person name="Edoardo P."/>
            <person name="Giuseppe L.R."/>
            <person name="Gasser R.B."/>
        </authorList>
    </citation>
    <scope>NUCLEOTIDE SEQUENCE [LARGE SCALE GENOMIC DNA]</scope>
    <source>
        <strain evidence="1">ISS37</strain>
    </source>
</reference>